<dbReference type="InterPro" id="IPR018634">
    <property type="entry name" value="ChrB_C"/>
</dbReference>
<feature type="domain" description="ChrB C-terminal" evidence="1">
    <location>
        <begin position="3"/>
        <end position="134"/>
    </location>
</feature>
<evidence type="ECO:0000259" key="1">
    <source>
        <dbReference type="Pfam" id="PF09828"/>
    </source>
</evidence>
<dbReference type="Proteomes" id="UP000198756">
    <property type="component" value="Unassembled WGS sequence"/>
</dbReference>
<dbReference type="AlphaFoldDB" id="A0A1G5VE58"/>
<sequence>MKWITRENPKIDRIASPWLIKRFIDLEAEFFFFPAEKVLEKAEELSAIPFDIPQVEYTHYREECTFDYIIKKFNLTDPPLVKLASIVRGADTDRHDLAPEAAGLFAIFSGLSHTIPDDHALLNLGFQLYDGLYFFLKHISKTRHLENSPFEKQLHEVYQKFLSEKKSIKVPSPNG</sequence>
<reference evidence="3" key="1">
    <citation type="submission" date="2016-10" db="EMBL/GenBank/DDBJ databases">
        <authorList>
            <person name="Varghese N."/>
            <person name="Submissions S."/>
        </authorList>
    </citation>
    <scope>NUCLEOTIDE SEQUENCE [LARGE SCALE GENOMIC DNA]</scope>
    <source>
        <strain evidence="3">DSM 22703</strain>
    </source>
</reference>
<protein>
    <recommendedName>
        <fullName evidence="1">ChrB C-terminal domain-containing protein</fullName>
    </recommendedName>
</protein>
<dbReference type="STRING" id="279824.SAMN03080617_00478"/>
<accession>A0A1G5VE58</accession>
<dbReference type="EMBL" id="FMXE01000003">
    <property type="protein sequence ID" value="SDA44201.1"/>
    <property type="molecule type" value="Genomic_DNA"/>
</dbReference>
<evidence type="ECO:0000313" key="3">
    <source>
        <dbReference type="Proteomes" id="UP000198756"/>
    </source>
</evidence>
<dbReference type="RefSeq" id="WP_245693135.1">
    <property type="nucleotide sequence ID" value="NZ_FMXE01000003.1"/>
</dbReference>
<organism evidence="2 3">
    <name type="scientific">Algoriphagus alkaliphilus</name>
    <dbReference type="NCBI Taxonomy" id="279824"/>
    <lineage>
        <taxon>Bacteria</taxon>
        <taxon>Pseudomonadati</taxon>
        <taxon>Bacteroidota</taxon>
        <taxon>Cytophagia</taxon>
        <taxon>Cytophagales</taxon>
        <taxon>Cyclobacteriaceae</taxon>
        <taxon>Algoriphagus</taxon>
    </lineage>
</organism>
<dbReference type="Pfam" id="PF09828">
    <property type="entry name" value="ChrB_C"/>
    <property type="match status" value="1"/>
</dbReference>
<keyword evidence="3" id="KW-1185">Reference proteome</keyword>
<proteinExistence type="predicted"/>
<name>A0A1G5VE58_9BACT</name>
<gene>
    <name evidence="2" type="ORF">SAMN03080617_00478</name>
</gene>
<evidence type="ECO:0000313" key="2">
    <source>
        <dbReference type="EMBL" id="SDA44201.1"/>
    </source>
</evidence>